<name>A0A090QIS3_9GAMM</name>
<dbReference type="STRING" id="754436.JCM19237_5046"/>
<evidence type="ECO:0000313" key="1">
    <source>
        <dbReference type="EMBL" id="GAL02153.1"/>
    </source>
</evidence>
<sequence>MCVLPAYRQQGWVKQMLARVHHDRQAAGDAFALLFGETQFYQGSGYKEANNLQLLNREGEWVTISHGMYLPLTSPWPSGDVQLVGMPF</sequence>
<dbReference type="Proteomes" id="UP000029227">
    <property type="component" value="Unassembled WGS sequence"/>
</dbReference>
<dbReference type="SUPFAM" id="SSF55729">
    <property type="entry name" value="Acyl-CoA N-acyltransferases (Nat)"/>
    <property type="match status" value="1"/>
</dbReference>
<comment type="caution">
    <text evidence="1">The sequence shown here is derived from an EMBL/GenBank/DDBJ whole genome shotgun (WGS) entry which is preliminary data.</text>
</comment>
<organism evidence="1 2">
    <name type="scientific">Photobacterium aphoticum</name>
    <dbReference type="NCBI Taxonomy" id="754436"/>
    <lineage>
        <taxon>Bacteria</taxon>
        <taxon>Pseudomonadati</taxon>
        <taxon>Pseudomonadota</taxon>
        <taxon>Gammaproteobacteria</taxon>
        <taxon>Vibrionales</taxon>
        <taxon>Vibrionaceae</taxon>
        <taxon>Photobacterium</taxon>
    </lineage>
</organism>
<dbReference type="EMBL" id="BBMN01000001">
    <property type="protein sequence ID" value="GAL02153.1"/>
    <property type="molecule type" value="Genomic_DNA"/>
</dbReference>
<proteinExistence type="predicted"/>
<reference evidence="1 2" key="1">
    <citation type="journal article" date="2014" name="Genome Announc.">
        <title>Draft Genome Sequences of Two Vibrionaceae Species, Vibrio ponticus C121 and Photobacterium aphoticum C119, Isolated as Coral Reef Microbiota.</title>
        <authorList>
            <person name="Al-saari N."/>
            <person name="Meirelles P.M."/>
            <person name="Mino S."/>
            <person name="Suda W."/>
            <person name="Oshima K."/>
            <person name="Hattori M."/>
            <person name="Ohkuma M."/>
            <person name="Thompson F.L."/>
            <person name="Gomez-Gil B."/>
            <person name="Sawabe T."/>
            <person name="Sawabe T."/>
        </authorList>
    </citation>
    <scope>NUCLEOTIDE SEQUENCE [LARGE SCALE GENOMIC DNA]</scope>
    <source>
        <strain evidence="1 2">JCM 19237</strain>
    </source>
</reference>
<evidence type="ECO:0008006" key="3">
    <source>
        <dbReference type="Google" id="ProtNLM"/>
    </source>
</evidence>
<dbReference type="InterPro" id="IPR016181">
    <property type="entry name" value="Acyl_CoA_acyltransferase"/>
</dbReference>
<gene>
    <name evidence="1" type="ORF">JCM19237_5046</name>
</gene>
<dbReference type="AlphaFoldDB" id="A0A090QIS3"/>
<protein>
    <recommendedName>
        <fullName evidence="3">N-acetyltransferase domain-containing protein</fullName>
    </recommendedName>
</protein>
<dbReference type="Gene3D" id="3.40.630.30">
    <property type="match status" value="1"/>
</dbReference>
<accession>A0A090QIS3</accession>
<evidence type="ECO:0000313" key="2">
    <source>
        <dbReference type="Proteomes" id="UP000029227"/>
    </source>
</evidence>